<dbReference type="Proteomes" id="UP000305768">
    <property type="component" value="Unassembled WGS sequence"/>
</dbReference>
<feature type="compositionally biased region" description="Basic residues" evidence="1">
    <location>
        <begin position="346"/>
        <end position="375"/>
    </location>
</feature>
<feature type="compositionally biased region" description="Basic and acidic residues" evidence="1">
    <location>
        <begin position="108"/>
        <end position="120"/>
    </location>
</feature>
<comment type="caution">
    <text evidence="2">The sequence shown here is derived from an EMBL/GenBank/DDBJ whole genome shotgun (WGS) entry which is preliminary data.</text>
</comment>
<sequence>MEGKLPKIINEVRLKYFMKKTKMIAGLLVSSALLGVTITANVSHIKADTEASTDASLVTIDSNQMLDEQPLMVEEQATKEAENGEILDDEVPNQSSNLEEVENVISEPKAEATPETKAEDSTLSEFTPRAVRSAEHNLDMESLPVTPELPNEKQPAYIQDTNYPGKPFQLQQSVLIKTTSVTDKKIEWEVTFKAGEWAFYESIGGYYFILPDGLKLTKLVDQSNADILNHYKSEGAGGDEYRAFENGKGEFDAQWGWSAGLMGNAIFNKWKDENRFSKIFFRDHRRDVQTVTYKIETEIEKQSEKPFSLIAVIKNFNKYTHYIYGDQIASAAGLEVVAPRTDKVPKEKKKKEKERKKDRSKKNRHSHKEHKKQHRTRELTGRKK</sequence>
<reference evidence="2 3" key="1">
    <citation type="submission" date="2019-04" db="EMBL/GenBank/DDBJ databases">
        <title>Genome analysis of Streptococcus suis strain WUSS425.</title>
        <authorList>
            <person name="Chen H."/>
            <person name="Gao X."/>
            <person name="Wu Z."/>
        </authorList>
    </citation>
    <scope>NUCLEOTIDE SEQUENCE [LARGE SCALE GENOMIC DNA]</scope>
    <source>
        <strain evidence="2 3">WUSS425</strain>
    </source>
</reference>
<feature type="region of interest" description="Disordered" evidence="1">
    <location>
        <begin position="106"/>
        <end position="125"/>
    </location>
</feature>
<evidence type="ECO:0000256" key="1">
    <source>
        <dbReference type="SAM" id="MobiDB-lite"/>
    </source>
</evidence>
<dbReference type="RefSeq" id="WP_136628099.1">
    <property type="nucleotide sequence ID" value="NZ_JARQOJ010000003.1"/>
</dbReference>
<evidence type="ECO:0000313" key="2">
    <source>
        <dbReference type="EMBL" id="TII08838.1"/>
    </source>
</evidence>
<gene>
    <name evidence="2" type="ORF">FAJ34_02115</name>
</gene>
<evidence type="ECO:0000313" key="3">
    <source>
        <dbReference type="Proteomes" id="UP000305768"/>
    </source>
</evidence>
<name>A0A4T2H9B1_STRSU</name>
<proteinExistence type="predicted"/>
<dbReference type="AlphaFoldDB" id="A0A4T2H9B1"/>
<organism evidence="2 3">
    <name type="scientific">Streptococcus suis</name>
    <dbReference type="NCBI Taxonomy" id="1307"/>
    <lineage>
        <taxon>Bacteria</taxon>
        <taxon>Bacillati</taxon>
        <taxon>Bacillota</taxon>
        <taxon>Bacilli</taxon>
        <taxon>Lactobacillales</taxon>
        <taxon>Streptococcaceae</taxon>
        <taxon>Streptococcus</taxon>
    </lineage>
</organism>
<accession>A0A4T2H9B1</accession>
<feature type="region of interest" description="Disordered" evidence="1">
    <location>
        <begin position="338"/>
        <end position="384"/>
    </location>
</feature>
<protein>
    <recommendedName>
        <fullName evidence="4">LPXTG-motif cell wall anchor domain-containing protein</fullName>
    </recommendedName>
</protein>
<evidence type="ECO:0008006" key="4">
    <source>
        <dbReference type="Google" id="ProtNLM"/>
    </source>
</evidence>
<dbReference type="EMBL" id="SSXP01000002">
    <property type="protein sequence ID" value="TII08838.1"/>
    <property type="molecule type" value="Genomic_DNA"/>
</dbReference>